<proteinExistence type="predicted"/>
<evidence type="ECO:0000256" key="4">
    <source>
        <dbReference type="ARBA" id="ARBA00022723"/>
    </source>
</evidence>
<comment type="caution">
    <text evidence="10">The sequence shown here is derived from an EMBL/GenBank/DDBJ whole genome shotgun (WGS) entry which is preliminary data.</text>
</comment>
<dbReference type="FunFam" id="2.70.70.10:FF:000002">
    <property type="entry name" value="Murein DD-endopeptidase MepM"/>
    <property type="match status" value="1"/>
</dbReference>
<evidence type="ECO:0000313" key="10">
    <source>
        <dbReference type="EMBL" id="RFA32423.1"/>
    </source>
</evidence>
<evidence type="ECO:0000256" key="1">
    <source>
        <dbReference type="ARBA" id="ARBA00001947"/>
    </source>
</evidence>
<keyword evidence="6" id="KW-0862">Zinc</keyword>
<comment type="subcellular location">
    <subcellularLocation>
        <location evidence="2">Cell envelope</location>
    </subcellularLocation>
</comment>
<dbReference type="InterPro" id="IPR050570">
    <property type="entry name" value="Cell_wall_metabolism_enzyme"/>
</dbReference>
<evidence type="ECO:0000256" key="7">
    <source>
        <dbReference type="ARBA" id="ARBA00023049"/>
    </source>
</evidence>
<keyword evidence="11" id="KW-1185">Reference proteome</keyword>
<dbReference type="Pfam" id="PF19425">
    <property type="entry name" value="Csd3_N2"/>
    <property type="match status" value="1"/>
</dbReference>
<evidence type="ECO:0000259" key="8">
    <source>
        <dbReference type="Pfam" id="PF01551"/>
    </source>
</evidence>
<keyword evidence="4" id="KW-0479">Metal-binding</keyword>
<evidence type="ECO:0000256" key="5">
    <source>
        <dbReference type="ARBA" id="ARBA00022801"/>
    </source>
</evidence>
<dbReference type="InterPro" id="IPR011055">
    <property type="entry name" value="Dup_hybrid_motif"/>
</dbReference>
<protein>
    <submittedName>
        <fullName evidence="10">Uncharacterized protein</fullName>
    </submittedName>
</protein>
<gene>
    <name evidence="10" type="ORF">CAL65_19755</name>
</gene>
<dbReference type="EMBL" id="NFZW01000029">
    <property type="protein sequence ID" value="RFA32423.1"/>
    <property type="molecule type" value="Genomic_DNA"/>
</dbReference>
<dbReference type="GO" id="GO:0004222">
    <property type="term" value="F:metalloendopeptidase activity"/>
    <property type="evidence" value="ECO:0007669"/>
    <property type="project" value="TreeGrafter"/>
</dbReference>
<keyword evidence="7" id="KW-0482">Metalloprotease</keyword>
<dbReference type="Pfam" id="PF01551">
    <property type="entry name" value="Peptidase_M23"/>
    <property type="match status" value="1"/>
</dbReference>
<dbReference type="Proteomes" id="UP000256763">
    <property type="component" value="Unassembled WGS sequence"/>
</dbReference>
<dbReference type="CDD" id="cd12797">
    <property type="entry name" value="M23_peptidase"/>
    <property type="match status" value="1"/>
</dbReference>
<sequence length="194" mass="21693">MHHDGNYYDSEGESLTRAFLRYPTASRYRVSSPFNLRRKHPVTGRIAPHYGVDFATPIGTPVLSTGDGVVSRTGNHPFAGKYIEIKHHGQFKTRYLHLHEIQVTRGQAVQRGDRIALSGNTGRSTGPHLHFELHVNNRPVDPLQADIPKARRIPSEEMEAFRANVDRLLIAMETPDIPLAQSITDADDQPESGI</sequence>
<dbReference type="InterPro" id="IPR045834">
    <property type="entry name" value="Csd3_N2"/>
</dbReference>
<dbReference type="AlphaFoldDB" id="A0A3E0WJN7"/>
<keyword evidence="3" id="KW-0645">Protease</keyword>
<name>A0A3E0WJN7_9GAMM</name>
<dbReference type="SUPFAM" id="SSF51261">
    <property type="entry name" value="Duplicated hybrid motif"/>
    <property type="match status" value="1"/>
</dbReference>
<dbReference type="GO" id="GO:0030313">
    <property type="term" value="C:cell envelope"/>
    <property type="evidence" value="ECO:0007669"/>
    <property type="project" value="UniProtKB-SubCell"/>
</dbReference>
<dbReference type="OrthoDB" id="9805070at2"/>
<dbReference type="GO" id="GO:0046872">
    <property type="term" value="F:metal ion binding"/>
    <property type="evidence" value="ECO:0007669"/>
    <property type="project" value="UniProtKB-KW"/>
</dbReference>
<dbReference type="GO" id="GO:0006508">
    <property type="term" value="P:proteolysis"/>
    <property type="evidence" value="ECO:0007669"/>
    <property type="project" value="UniProtKB-KW"/>
</dbReference>
<accession>A0A3E0WJN7</accession>
<evidence type="ECO:0000256" key="2">
    <source>
        <dbReference type="ARBA" id="ARBA00004196"/>
    </source>
</evidence>
<dbReference type="PANTHER" id="PTHR21666:SF292">
    <property type="entry name" value="MUREIN DD-ENDOPEPTIDASE MEPM"/>
    <property type="match status" value="1"/>
</dbReference>
<evidence type="ECO:0000259" key="9">
    <source>
        <dbReference type="Pfam" id="PF19425"/>
    </source>
</evidence>
<evidence type="ECO:0000313" key="11">
    <source>
        <dbReference type="Proteomes" id="UP000256763"/>
    </source>
</evidence>
<keyword evidence="5" id="KW-0378">Hydrolase</keyword>
<evidence type="ECO:0000256" key="6">
    <source>
        <dbReference type="ARBA" id="ARBA00022833"/>
    </source>
</evidence>
<comment type="cofactor">
    <cofactor evidence="1">
        <name>Zn(2+)</name>
        <dbReference type="ChEBI" id="CHEBI:29105"/>
    </cofactor>
</comment>
<reference evidence="11" key="1">
    <citation type="submission" date="2017-05" db="EMBL/GenBank/DDBJ databases">
        <authorList>
            <person name="Sharma S."/>
            <person name="Sidhu C."/>
            <person name="Pinnaka A.K."/>
        </authorList>
    </citation>
    <scope>NUCLEOTIDE SEQUENCE [LARGE SCALE GENOMIC DNA]</scope>
    <source>
        <strain evidence="11">AK93</strain>
    </source>
</reference>
<organism evidence="10 11">
    <name type="scientific">Alkalilimnicola ehrlichii</name>
    <dbReference type="NCBI Taxonomy" id="351052"/>
    <lineage>
        <taxon>Bacteria</taxon>
        <taxon>Pseudomonadati</taxon>
        <taxon>Pseudomonadota</taxon>
        <taxon>Gammaproteobacteria</taxon>
        <taxon>Chromatiales</taxon>
        <taxon>Ectothiorhodospiraceae</taxon>
        <taxon>Alkalilimnicola</taxon>
    </lineage>
</organism>
<dbReference type="InterPro" id="IPR016047">
    <property type="entry name" value="M23ase_b-sheet_dom"/>
</dbReference>
<evidence type="ECO:0000256" key="3">
    <source>
        <dbReference type="ARBA" id="ARBA00022670"/>
    </source>
</evidence>
<dbReference type="PANTHER" id="PTHR21666">
    <property type="entry name" value="PEPTIDASE-RELATED"/>
    <property type="match status" value="1"/>
</dbReference>
<feature type="domain" description="M23ase beta-sheet core" evidence="8">
    <location>
        <begin position="48"/>
        <end position="142"/>
    </location>
</feature>
<feature type="domain" description="Csd3-like second N-terminal" evidence="9">
    <location>
        <begin position="3"/>
        <end position="35"/>
    </location>
</feature>
<dbReference type="Gene3D" id="2.70.70.10">
    <property type="entry name" value="Glucose Permease (Domain IIA)"/>
    <property type="match status" value="1"/>
</dbReference>